<evidence type="ECO:0000256" key="11">
    <source>
        <dbReference type="ARBA" id="ARBA00038903"/>
    </source>
</evidence>
<feature type="active site" description="Proton acceptor" evidence="14">
    <location>
        <position position="264"/>
    </location>
</feature>
<dbReference type="GO" id="GO:0000139">
    <property type="term" value="C:Golgi membrane"/>
    <property type="evidence" value="ECO:0007669"/>
    <property type="project" value="UniProtKB-SubCell"/>
</dbReference>
<evidence type="ECO:0000313" key="19">
    <source>
        <dbReference type="Proteomes" id="UP000094389"/>
    </source>
</evidence>
<proteinExistence type="inferred from homology"/>
<dbReference type="PROSITE" id="PS01238">
    <property type="entry name" value="GDA1_CD39_NTPASE"/>
    <property type="match status" value="1"/>
</dbReference>
<name>A0A1E4S5R0_CYBJN</name>
<gene>
    <name evidence="18" type="ORF">CYBJADRAFT_148539</name>
</gene>
<accession>A0A1E4S5R0</accession>
<keyword evidence="4" id="KW-0812">Transmembrane</keyword>
<dbReference type="GO" id="GO:0017111">
    <property type="term" value="F:ribonucleoside triphosphate phosphatase activity"/>
    <property type="evidence" value="ECO:0007669"/>
    <property type="project" value="TreeGrafter"/>
</dbReference>
<comment type="similarity">
    <text evidence="3 16">Belongs to the GDA1/CD39 NTPase family.</text>
</comment>
<evidence type="ECO:0000256" key="7">
    <source>
        <dbReference type="ARBA" id="ARBA00022989"/>
    </source>
</evidence>
<evidence type="ECO:0000256" key="14">
    <source>
        <dbReference type="PIRSR" id="PIRSR600407-1"/>
    </source>
</evidence>
<feature type="compositionally biased region" description="Basic and acidic residues" evidence="17">
    <location>
        <begin position="105"/>
        <end position="117"/>
    </location>
</feature>
<keyword evidence="15" id="KW-0547">Nucleotide-binding</keyword>
<evidence type="ECO:0000256" key="3">
    <source>
        <dbReference type="ARBA" id="ARBA00009283"/>
    </source>
</evidence>
<dbReference type="STRING" id="983966.A0A1E4S5R0"/>
<feature type="region of interest" description="Disordered" evidence="17">
    <location>
        <begin position="45"/>
        <end position="137"/>
    </location>
</feature>
<evidence type="ECO:0000256" key="17">
    <source>
        <dbReference type="SAM" id="MobiDB-lite"/>
    </source>
</evidence>
<reference evidence="18 19" key="1">
    <citation type="journal article" date="2016" name="Proc. Natl. Acad. Sci. U.S.A.">
        <title>Comparative genomics of biotechnologically important yeasts.</title>
        <authorList>
            <person name="Riley R."/>
            <person name="Haridas S."/>
            <person name="Wolfe K.H."/>
            <person name="Lopes M.R."/>
            <person name="Hittinger C.T."/>
            <person name="Goeker M."/>
            <person name="Salamov A.A."/>
            <person name="Wisecaver J.H."/>
            <person name="Long T.M."/>
            <person name="Calvey C.H."/>
            <person name="Aerts A.L."/>
            <person name="Barry K.W."/>
            <person name="Choi C."/>
            <person name="Clum A."/>
            <person name="Coughlan A.Y."/>
            <person name="Deshpande S."/>
            <person name="Douglass A.P."/>
            <person name="Hanson S.J."/>
            <person name="Klenk H.-P."/>
            <person name="LaButti K.M."/>
            <person name="Lapidus A."/>
            <person name="Lindquist E.A."/>
            <person name="Lipzen A.M."/>
            <person name="Meier-Kolthoff J.P."/>
            <person name="Ohm R.A."/>
            <person name="Otillar R.P."/>
            <person name="Pangilinan J.L."/>
            <person name="Peng Y."/>
            <person name="Rokas A."/>
            <person name="Rosa C.A."/>
            <person name="Scheuner C."/>
            <person name="Sibirny A.A."/>
            <person name="Slot J.C."/>
            <person name="Stielow J.B."/>
            <person name="Sun H."/>
            <person name="Kurtzman C.P."/>
            <person name="Blackwell M."/>
            <person name="Grigoriev I.V."/>
            <person name="Jeffries T.W."/>
        </authorList>
    </citation>
    <scope>NUCLEOTIDE SEQUENCE [LARGE SCALE GENOMIC DNA]</scope>
    <source>
        <strain evidence="19">ATCC 18201 / CBS 1600 / BCRC 20928 / JCM 3617 / NBRC 0987 / NRRL Y-1542</strain>
    </source>
</reference>
<comment type="function">
    <text evidence="10">After transfer of sugars to endogenous macromolecular acceptors, the enzyme converts nucleoside diphosphates to nucleoside monophosphates which in turn exit the Golgi lumen in a coupled antiporter reaction, allowing entry of additional nucleotide sugar from the cytosol.</text>
</comment>
<dbReference type="PANTHER" id="PTHR11782">
    <property type="entry name" value="ADENOSINE/GUANOSINE DIPHOSPHATASE"/>
    <property type="match status" value="1"/>
</dbReference>
<dbReference type="OrthoDB" id="6372431at2759"/>
<keyword evidence="19" id="KW-1185">Reference proteome</keyword>
<evidence type="ECO:0000256" key="10">
    <source>
        <dbReference type="ARBA" id="ARBA00037742"/>
    </source>
</evidence>
<keyword evidence="9" id="KW-0472">Membrane</keyword>
<dbReference type="GO" id="GO:0009134">
    <property type="term" value="P:nucleoside diphosphate catabolic process"/>
    <property type="evidence" value="ECO:0007669"/>
    <property type="project" value="TreeGrafter"/>
</dbReference>
<dbReference type="AlphaFoldDB" id="A0A1E4S5R0"/>
<dbReference type="EMBL" id="KV453927">
    <property type="protein sequence ID" value="ODV74849.1"/>
    <property type="molecule type" value="Genomic_DNA"/>
</dbReference>
<dbReference type="Proteomes" id="UP000094389">
    <property type="component" value="Unassembled WGS sequence"/>
</dbReference>
<evidence type="ECO:0000256" key="15">
    <source>
        <dbReference type="PIRSR" id="PIRSR600407-2"/>
    </source>
</evidence>
<evidence type="ECO:0000313" key="18">
    <source>
        <dbReference type="EMBL" id="ODV74849.1"/>
    </source>
</evidence>
<evidence type="ECO:0000256" key="16">
    <source>
        <dbReference type="RuleBase" id="RU003833"/>
    </source>
</evidence>
<evidence type="ECO:0000256" key="1">
    <source>
        <dbReference type="ARBA" id="ARBA00004323"/>
    </source>
</evidence>
<evidence type="ECO:0000256" key="6">
    <source>
        <dbReference type="ARBA" id="ARBA00022968"/>
    </source>
</evidence>
<dbReference type="InterPro" id="IPR000407">
    <property type="entry name" value="GDA1_CD39_NTPase"/>
</dbReference>
<dbReference type="GO" id="GO:0045134">
    <property type="term" value="F:UDP phosphatase activity"/>
    <property type="evidence" value="ECO:0007669"/>
    <property type="project" value="TreeGrafter"/>
</dbReference>
<comment type="pathway">
    <text evidence="2">Protein modification; protein glycosylation.</text>
</comment>
<dbReference type="EC" id="3.6.1.42" evidence="11"/>
<dbReference type="GO" id="GO:0006487">
    <property type="term" value="P:protein N-linked glycosylation"/>
    <property type="evidence" value="ECO:0007669"/>
    <property type="project" value="TreeGrafter"/>
</dbReference>
<comment type="subcellular location">
    <subcellularLocation>
        <location evidence="1">Golgi apparatus membrane</location>
        <topology evidence="1">Single-pass type II membrane protein</topology>
    </subcellularLocation>
</comment>
<feature type="binding site" evidence="15">
    <location>
        <begin position="295"/>
        <end position="299"/>
    </location>
    <ligand>
        <name>ATP</name>
        <dbReference type="ChEBI" id="CHEBI:30616"/>
    </ligand>
</feature>
<evidence type="ECO:0000256" key="12">
    <source>
        <dbReference type="ARBA" id="ARBA00050779"/>
    </source>
</evidence>
<organism evidence="18 19">
    <name type="scientific">Cyberlindnera jadinii (strain ATCC 18201 / CBS 1600 / BCRC 20928 / JCM 3617 / NBRC 0987 / NRRL Y-1542)</name>
    <name type="common">Torula yeast</name>
    <name type="synonym">Candida utilis</name>
    <dbReference type="NCBI Taxonomy" id="983966"/>
    <lineage>
        <taxon>Eukaryota</taxon>
        <taxon>Fungi</taxon>
        <taxon>Dikarya</taxon>
        <taxon>Ascomycota</taxon>
        <taxon>Saccharomycotina</taxon>
        <taxon>Saccharomycetes</taxon>
        <taxon>Phaffomycetales</taxon>
        <taxon>Phaffomycetaceae</taxon>
        <taxon>Cyberlindnera</taxon>
    </lineage>
</organism>
<evidence type="ECO:0000256" key="5">
    <source>
        <dbReference type="ARBA" id="ARBA00022801"/>
    </source>
</evidence>
<dbReference type="RefSeq" id="XP_020071888.1">
    <property type="nucleotide sequence ID" value="XM_020213296.1"/>
</dbReference>
<dbReference type="GO" id="GO:0004382">
    <property type="term" value="F:GDP phosphatase activity"/>
    <property type="evidence" value="ECO:0007669"/>
    <property type="project" value="UniProtKB-EC"/>
</dbReference>
<keyword evidence="7" id="KW-1133">Transmembrane helix</keyword>
<keyword evidence="5 16" id="KW-0378">Hydrolase</keyword>
<keyword evidence="15" id="KW-0067">ATP-binding</keyword>
<dbReference type="GeneID" id="30987692"/>
<sequence>MAGLALTVRNSRFLLATLVILGIVGFLITSPSSVSQSLDKAQESFKGVSQSTHNTAGEFDAETKGSNDRVGADDTPKVDFGTSPQFADDSVKDLESAGVEQSPKAVDDGAPLKEAPKPEGSNSGSGSSNGGRKGSSKDTEYVVMIDAGSTGSRIHVYEFDTCYSPPKLLKETFEMLKPGLSSFDTDVTGAALSLDPLLKIALDTVPASSRGCTPVAVKATAGLRLLGEEKSKAILEGVRSHLEDNYPFAVVSGDGVSIMSGDDEGVYAWITANYLLGNIGSSEKFPTAAVFDLGGGSTQIVFEPEFKNGEKMVEGEHKYDISFGNRDFELYQFSHLGYGLMAGRNKINSLIVQTAIKNGDMSADQETAILESPCIPPGLEAKNVEVKLESGEKYSITFKGSETPVGAQCRFLAEAILKKDAECTTAPCSFNGVHQPSLVRTFRESSDLYVFSYFYDRTNPLGMPSSFTLEELRDLAKVVCNGESTWTSALGAIDGSLKELAEEPQWCLDLSFQVALLHTGYDIPLHRELRTAKKIANNELGWCLGASLPLLDKNGWQCRVKEVNP</sequence>
<keyword evidence="8" id="KW-0333">Golgi apparatus</keyword>
<evidence type="ECO:0000256" key="4">
    <source>
        <dbReference type="ARBA" id="ARBA00022692"/>
    </source>
</evidence>
<dbReference type="PANTHER" id="PTHR11782:SF83">
    <property type="entry name" value="GUANOSINE-DIPHOSPHATASE"/>
    <property type="match status" value="1"/>
</dbReference>
<feature type="compositionally biased region" description="Basic and acidic residues" evidence="17">
    <location>
        <begin position="61"/>
        <end position="77"/>
    </location>
</feature>
<evidence type="ECO:0000256" key="9">
    <source>
        <dbReference type="ARBA" id="ARBA00023136"/>
    </source>
</evidence>
<evidence type="ECO:0000256" key="13">
    <source>
        <dbReference type="ARBA" id="ARBA00067799"/>
    </source>
</evidence>
<dbReference type="GO" id="GO:0005524">
    <property type="term" value="F:ATP binding"/>
    <property type="evidence" value="ECO:0007669"/>
    <property type="project" value="UniProtKB-KW"/>
</dbReference>
<dbReference type="Gene3D" id="3.30.420.40">
    <property type="match status" value="1"/>
</dbReference>
<dbReference type="OMA" id="WTCRIKE"/>
<dbReference type="Pfam" id="PF01150">
    <property type="entry name" value="GDA1_CD39"/>
    <property type="match status" value="1"/>
</dbReference>
<dbReference type="FunFam" id="3.30.420.150:FF:000009">
    <property type="entry name" value="Guanosine-diphosphatase, putative"/>
    <property type="match status" value="1"/>
</dbReference>
<evidence type="ECO:0000256" key="8">
    <source>
        <dbReference type="ARBA" id="ARBA00023034"/>
    </source>
</evidence>
<comment type="catalytic activity">
    <reaction evidence="12">
        <text>GDP + H2O = GMP + phosphate + H(+)</text>
        <dbReference type="Rhea" id="RHEA:22156"/>
        <dbReference type="ChEBI" id="CHEBI:15377"/>
        <dbReference type="ChEBI" id="CHEBI:15378"/>
        <dbReference type="ChEBI" id="CHEBI:43474"/>
        <dbReference type="ChEBI" id="CHEBI:58115"/>
        <dbReference type="ChEBI" id="CHEBI:58189"/>
        <dbReference type="EC" id="3.6.1.42"/>
    </reaction>
</comment>
<dbReference type="CDD" id="cd24040">
    <property type="entry name" value="ASKHA_NBD_GDA1"/>
    <property type="match status" value="1"/>
</dbReference>
<keyword evidence="6" id="KW-0735">Signal-anchor</keyword>
<protein>
    <recommendedName>
        <fullName evidence="13">Guanosine-diphosphatase</fullName>
        <ecNumber evidence="11">3.6.1.42</ecNumber>
    </recommendedName>
</protein>
<evidence type="ECO:0000256" key="2">
    <source>
        <dbReference type="ARBA" id="ARBA00004922"/>
    </source>
</evidence>
<dbReference type="Gene3D" id="3.30.420.150">
    <property type="entry name" value="Exopolyphosphatase. Domain 2"/>
    <property type="match status" value="1"/>
</dbReference>